<dbReference type="Pfam" id="PF05569">
    <property type="entry name" value="Peptidase_M56"/>
    <property type="match status" value="1"/>
</dbReference>
<sequence length="825" mass="94716">MNETIRLLLSLSLSGTILGILLFAIKPFIRYRLSKTIQYYIWIVVLLRLIIPFSFEDSIMNNLFYNNNSPQNINKQIIVDSFEGTTDNTIDSSGTPRAEENIIIGAYNNDVNHNRYFKDILNEAGLYIWLIGLIIALTVNLAGYVRFLKHLKKGYRPATDEENRILETLLDGRKNVKLLRNRFVPTPMLIGIMRPCIIIPDIDFSKKQLKNILLHEISHLRHFDIGIKWMTMIAASIHWYNPFMYFIKKEINNACELACDEAVIKNLSSAEKQAYGETLISVIAENRYSTSVLGATMCEEKKTLKERLVAIMKHNKKSKTIMVVSIILLGLIIYGGLYLGAGIGKKENIPPNIYINIEGEEIKNAMVGSYSWENDGEHIQADSDHPIKFQYKSNNIVSASRKDKLIIDTQKLKEDKKYDFEVEEIDVYKDGKLIKFEDIESNFMDGELYINTPHDPGEYIYVLRLNFKDKGTVSYGFVVRVDMLSYDLEEISKYKTPYVGDNSKVSNIASLLPVPNRYFTQRYISMETGNKPYGLTIYYELASDKKYKGKWPITSSNSIVEMNSRKNALVVFSMIDNLDKVTFTFRNSKSEGELEESKYNTAFTFQRSTFEKEYGDLSELVDNLALLEDALTKKVIVKESEIDYFDISKEIKLGNFSYNGTDDVEKLVYDTEIEKHKTSREGFTIIAPHIFGSYEEDNKLKVFVTTFSSHYRLYGKVLSQEGGSVIPAAITYVKNSDGKYSLEEYKEAMDGSDFASSIKEFCTMPVSGKEIKDLADKILDHYGDYEDIMKLERKNLIKHLKANNQYGISLYQEHYKEPVELIPLT</sequence>
<keyword evidence="5" id="KW-1185">Reference proteome</keyword>
<dbReference type="InterPro" id="IPR032250">
    <property type="entry name" value="DUF4825"/>
</dbReference>
<dbReference type="OrthoDB" id="9762883at2"/>
<feature type="domain" description="DUF4825" evidence="3">
    <location>
        <begin position="492"/>
        <end position="590"/>
    </location>
</feature>
<dbReference type="Proteomes" id="UP000190285">
    <property type="component" value="Unassembled WGS sequence"/>
</dbReference>
<dbReference type="CDD" id="cd07341">
    <property type="entry name" value="M56_BlaR1_MecR1_like"/>
    <property type="match status" value="1"/>
</dbReference>
<evidence type="ECO:0000256" key="1">
    <source>
        <dbReference type="SAM" id="Phobius"/>
    </source>
</evidence>
<gene>
    <name evidence="4" type="ORF">SAMN02194393_04080</name>
</gene>
<accession>A0A1T5M878</accession>
<dbReference type="STRING" id="36842.SAMN02194393_04080"/>
<evidence type="ECO:0000259" key="2">
    <source>
        <dbReference type="Pfam" id="PF05569"/>
    </source>
</evidence>
<feature type="transmembrane region" description="Helical" evidence="1">
    <location>
        <begin position="6"/>
        <end position="25"/>
    </location>
</feature>
<evidence type="ECO:0000313" key="5">
    <source>
        <dbReference type="Proteomes" id="UP000190285"/>
    </source>
</evidence>
<feature type="transmembrane region" description="Helical" evidence="1">
    <location>
        <begin position="37"/>
        <end position="55"/>
    </location>
</feature>
<dbReference type="Pfam" id="PF16107">
    <property type="entry name" value="DUF4825"/>
    <property type="match status" value="1"/>
</dbReference>
<keyword evidence="1" id="KW-0472">Membrane</keyword>
<keyword evidence="1" id="KW-1133">Transmembrane helix</keyword>
<organism evidence="4 5">
    <name type="scientific">Maledivibacter halophilus</name>
    <dbReference type="NCBI Taxonomy" id="36842"/>
    <lineage>
        <taxon>Bacteria</taxon>
        <taxon>Bacillati</taxon>
        <taxon>Bacillota</taxon>
        <taxon>Clostridia</taxon>
        <taxon>Peptostreptococcales</taxon>
        <taxon>Caminicellaceae</taxon>
        <taxon>Maledivibacter</taxon>
    </lineage>
</organism>
<dbReference type="InterPro" id="IPR052173">
    <property type="entry name" value="Beta-lactam_resp_regulator"/>
</dbReference>
<dbReference type="RefSeq" id="WP_079494187.1">
    <property type="nucleotide sequence ID" value="NZ_FUZT01000011.1"/>
</dbReference>
<reference evidence="5" key="1">
    <citation type="submission" date="2017-02" db="EMBL/GenBank/DDBJ databases">
        <authorList>
            <person name="Varghese N."/>
            <person name="Submissions S."/>
        </authorList>
    </citation>
    <scope>NUCLEOTIDE SEQUENCE [LARGE SCALE GENOMIC DNA]</scope>
    <source>
        <strain evidence="5">M1</strain>
    </source>
</reference>
<dbReference type="PANTHER" id="PTHR34978:SF3">
    <property type="entry name" value="SLR0241 PROTEIN"/>
    <property type="match status" value="1"/>
</dbReference>
<name>A0A1T5M878_9FIRM</name>
<proteinExistence type="predicted"/>
<feature type="domain" description="Peptidase M56" evidence="2">
    <location>
        <begin position="8"/>
        <end position="311"/>
    </location>
</feature>
<dbReference type="AlphaFoldDB" id="A0A1T5M878"/>
<dbReference type="EMBL" id="FUZT01000011">
    <property type="protein sequence ID" value="SKC84345.1"/>
    <property type="molecule type" value="Genomic_DNA"/>
</dbReference>
<feature type="transmembrane region" description="Helical" evidence="1">
    <location>
        <begin position="126"/>
        <end position="147"/>
    </location>
</feature>
<dbReference type="InterPro" id="IPR008756">
    <property type="entry name" value="Peptidase_M56"/>
</dbReference>
<keyword evidence="1" id="KW-0812">Transmembrane</keyword>
<evidence type="ECO:0000259" key="3">
    <source>
        <dbReference type="Pfam" id="PF16107"/>
    </source>
</evidence>
<dbReference type="PANTHER" id="PTHR34978">
    <property type="entry name" value="POSSIBLE SENSOR-TRANSDUCER PROTEIN BLAR"/>
    <property type="match status" value="1"/>
</dbReference>
<protein>
    <submittedName>
        <fullName evidence="4">Signal transducer regulating beta-lactamase production, contains metallopeptidase domain</fullName>
    </submittedName>
</protein>
<evidence type="ECO:0000313" key="4">
    <source>
        <dbReference type="EMBL" id="SKC84345.1"/>
    </source>
</evidence>
<feature type="transmembrane region" description="Helical" evidence="1">
    <location>
        <begin position="321"/>
        <end position="341"/>
    </location>
</feature>